<dbReference type="InterPro" id="IPR011029">
    <property type="entry name" value="DEATH-like_dom_sf"/>
</dbReference>
<keyword evidence="22" id="KW-1185">Reference proteome</keyword>
<dbReference type="GO" id="GO:0005516">
    <property type="term" value="F:calmodulin binding"/>
    <property type="evidence" value="ECO:0007669"/>
    <property type="project" value="UniProtKB-KW"/>
</dbReference>
<evidence type="ECO:0000256" key="12">
    <source>
        <dbReference type="ARBA" id="ARBA00023288"/>
    </source>
</evidence>
<keyword evidence="9" id="KW-0564">Palmitate</keyword>
<dbReference type="PROSITE" id="PS50050">
    <property type="entry name" value="TNFR_NGFR_2"/>
    <property type="match status" value="2"/>
</dbReference>
<dbReference type="InterPro" id="IPR008063">
    <property type="entry name" value="Fas_rcpt"/>
</dbReference>
<dbReference type="GO" id="GO:0009897">
    <property type="term" value="C:external side of plasma membrane"/>
    <property type="evidence" value="ECO:0007669"/>
    <property type="project" value="TreeGrafter"/>
</dbReference>
<evidence type="ECO:0000256" key="5">
    <source>
        <dbReference type="ARBA" id="ARBA00022703"/>
    </source>
</evidence>
<dbReference type="KEGG" id="gat:120820559"/>
<accession>G3P3R7</accession>
<evidence type="ECO:0000256" key="1">
    <source>
        <dbReference type="ARBA" id="ARBA00004251"/>
    </source>
</evidence>
<dbReference type="GeneTree" id="ENSGT00950000183126"/>
<comment type="subcellular location">
    <subcellularLocation>
        <location evidence="1">Cell membrane</location>
        <topology evidence="1">Single-pass type I membrane protein</topology>
    </subcellularLocation>
    <subcellularLocation>
        <location evidence="2">Membrane raft</location>
    </subcellularLocation>
</comment>
<feature type="domain" description="TNFR-Cys" evidence="20">
    <location>
        <begin position="115"/>
        <end position="155"/>
    </location>
</feature>
<evidence type="ECO:0000256" key="16">
    <source>
        <dbReference type="PROSITE-ProRule" id="PRU00206"/>
    </source>
</evidence>
<evidence type="ECO:0000256" key="10">
    <source>
        <dbReference type="ARBA" id="ARBA00023157"/>
    </source>
</evidence>
<dbReference type="GeneID" id="120820559"/>
<keyword evidence="12" id="KW-0449">Lipoprotein</keyword>
<feature type="domain" description="Death" evidence="19">
    <location>
        <begin position="232"/>
        <end position="301"/>
    </location>
</feature>
<keyword evidence="17" id="KW-0472">Membrane</keyword>
<dbReference type="Bgee" id="ENSGACG00000009282">
    <property type="expression patterns" value="Expressed in spleen and 13 other cell types or tissues"/>
</dbReference>
<dbReference type="GO" id="GO:0043066">
    <property type="term" value="P:negative regulation of apoptotic process"/>
    <property type="evidence" value="ECO:0007669"/>
    <property type="project" value="TreeGrafter"/>
</dbReference>
<dbReference type="AlphaFoldDB" id="G3P3R7"/>
<dbReference type="CTD" id="355"/>
<protein>
    <recommendedName>
        <fullName evidence="3">Tumor necrosis factor receptor superfamily member 6</fullName>
    </recommendedName>
    <alternativeName>
        <fullName evidence="14">Apo-1 antigen</fullName>
    </alternativeName>
    <alternativeName>
        <fullName evidence="15">Apoptosis-mediating surface antigen FAS</fullName>
    </alternativeName>
    <alternativeName>
        <fullName evidence="13">FASLG receptor</fullName>
    </alternativeName>
</protein>
<dbReference type="Proteomes" id="UP000007635">
    <property type="component" value="Chromosome VI"/>
</dbReference>
<keyword evidence="5" id="KW-0053">Apoptosis</keyword>
<feature type="repeat" description="TNFR-Cys" evidence="16">
    <location>
        <begin position="71"/>
        <end position="114"/>
    </location>
</feature>
<dbReference type="STRING" id="69293.ENSGACP00000012240"/>
<evidence type="ECO:0000313" key="21">
    <source>
        <dbReference type="Ensembl" id="ENSGACP00000012240.2"/>
    </source>
</evidence>
<keyword evidence="4" id="KW-1003">Cell membrane</keyword>
<dbReference type="GO" id="GO:0006924">
    <property type="term" value="P:activation-induced cell death of T cells"/>
    <property type="evidence" value="ECO:0007669"/>
    <property type="project" value="TreeGrafter"/>
</dbReference>
<dbReference type="GO" id="GO:0032872">
    <property type="term" value="P:regulation of stress-activated MAPK cascade"/>
    <property type="evidence" value="ECO:0007669"/>
    <property type="project" value="TreeGrafter"/>
</dbReference>
<evidence type="ECO:0000256" key="3">
    <source>
        <dbReference type="ARBA" id="ARBA00015761"/>
    </source>
</evidence>
<keyword evidence="17" id="KW-1133">Transmembrane helix</keyword>
<evidence type="ECO:0000256" key="14">
    <source>
        <dbReference type="ARBA" id="ARBA00032338"/>
    </source>
</evidence>
<feature type="chain" id="PRO_5044005440" description="Tumor necrosis factor receptor superfamily member 6" evidence="18">
    <location>
        <begin position="27"/>
        <end position="302"/>
    </location>
</feature>
<evidence type="ECO:0000256" key="7">
    <source>
        <dbReference type="ARBA" id="ARBA00022737"/>
    </source>
</evidence>
<keyword evidence="10 16" id="KW-1015">Disulfide bond</keyword>
<comment type="caution">
    <text evidence="16">Lacks conserved residue(s) required for the propagation of feature annotation.</text>
</comment>
<dbReference type="SUPFAM" id="SSF47986">
    <property type="entry name" value="DEATH domain"/>
    <property type="match status" value="1"/>
</dbReference>
<keyword evidence="8" id="KW-0112">Calmodulin-binding</keyword>
<dbReference type="Gene3D" id="1.10.533.10">
    <property type="entry name" value="Death Domain, Fas"/>
    <property type="match status" value="1"/>
</dbReference>
<proteinExistence type="predicted"/>
<name>G3P3R7_GASAC</name>
<evidence type="ECO:0000256" key="18">
    <source>
        <dbReference type="SAM" id="SignalP"/>
    </source>
</evidence>
<evidence type="ECO:0000256" key="13">
    <source>
        <dbReference type="ARBA" id="ARBA00030181"/>
    </source>
</evidence>
<dbReference type="Pfam" id="PF00531">
    <property type="entry name" value="Death"/>
    <property type="match status" value="1"/>
</dbReference>
<feature type="repeat" description="TNFR-Cys" evidence="16">
    <location>
        <begin position="115"/>
        <end position="155"/>
    </location>
</feature>
<dbReference type="GO" id="GO:0006955">
    <property type="term" value="P:immune response"/>
    <property type="evidence" value="ECO:0007669"/>
    <property type="project" value="InterPro"/>
</dbReference>
<dbReference type="PANTHER" id="PTHR46874">
    <property type="entry name" value="TUMOR NECROSIS FACTOR RECEPTOR SUPERFAMILY MEMBER 6"/>
    <property type="match status" value="1"/>
</dbReference>
<keyword evidence="7" id="KW-0677">Repeat</keyword>
<dbReference type="InParanoid" id="G3P3R7"/>
<feature type="signal peptide" evidence="18">
    <location>
        <begin position="1"/>
        <end position="26"/>
    </location>
</feature>
<feature type="domain" description="TNFR-Cys" evidence="20">
    <location>
        <begin position="71"/>
        <end position="114"/>
    </location>
</feature>
<evidence type="ECO:0000256" key="9">
    <source>
        <dbReference type="ARBA" id="ARBA00023139"/>
    </source>
</evidence>
<sequence length="302" mass="32527">MAAASSEFPALCALLFLCVLLAESSAEGSTANSSCVDGTYGYGGRSCCLCSAGHYLKEHCTANLQHGKCEHCPPNTYSIQPNSLRSCELCSSCSQPNANLEVEEACTPARDAKCRCKKDHYCSSDGTEKCRICHPCEECPEGIKVACTANNNTVCGQTEGVNKTGIIIGLVSIVVIGLLLVGFFMLKRHLGKRNGNMDVTSAPDVEMQPLKAPVVDLQPYLPDIARIIGWNDAKAIATRSGIQNAVIESCLLNHPNDSLEQALELLNIWVEKQGKEASNILVKSLQDLDKRGKAEKIIELLP</sequence>
<dbReference type="GO" id="GO:0097527">
    <property type="term" value="P:necroptotic signaling pathway"/>
    <property type="evidence" value="ECO:0007669"/>
    <property type="project" value="TreeGrafter"/>
</dbReference>
<dbReference type="PANTHER" id="PTHR46874:SF1">
    <property type="entry name" value="TUMOR NECROSIS FACTOR RECEPTOR SUPERFAMILY MEMBER 6"/>
    <property type="match status" value="1"/>
</dbReference>
<dbReference type="Ensembl" id="ENSGACT00000012264.2">
    <property type="protein sequence ID" value="ENSGACP00000012240.2"/>
    <property type="gene ID" value="ENSGACG00000009282.2"/>
</dbReference>
<dbReference type="GO" id="GO:0097049">
    <property type="term" value="P:motor neuron apoptotic process"/>
    <property type="evidence" value="ECO:0007669"/>
    <property type="project" value="TreeGrafter"/>
</dbReference>
<organism evidence="21 22">
    <name type="scientific">Gasterosteus aculeatus aculeatus</name>
    <name type="common">three-spined stickleback</name>
    <dbReference type="NCBI Taxonomy" id="481459"/>
    <lineage>
        <taxon>Eukaryota</taxon>
        <taxon>Metazoa</taxon>
        <taxon>Chordata</taxon>
        <taxon>Craniata</taxon>
        <taxon>Vertebrata</taxon>
        <taxon>Euteleostomi</taxon>
        <taxon>Actinopterygii</taxon>
        <taxon>Neopterygii</taxon>
        <taxon>Teleostei</taxon>
        <taxon>Neoteleostei</taxon>
        <taxon>Acanthomorphata</taxon>
        <taxon>Eupercaria</taxon>
        <taxon>Perciformes</taxon>
        <taxon>Cottioidei</taxon>
        <taxon>Gasterosteales</taxon>
        <taxon>Gasterosteidae</taxon>
        <taxon>Gasterosteus</taxon>
    </lineage>
</organism>
<evidence type="ECO:0000259" key="20">
    <source>
        <dbReference type="PROSITE" id="PS50050"/>
    </source>
</evidence>
<evidence type="ECO:0000256" key="2">
    <source>
        <dbReference type="ARBA" id="ARBA00004285"/>
    </source>
</evidence>
<dbReference type="GO" id="GO:0097192">
    <property type="term" value="P:extrinsic apoptotic signaling pathway in absence of ligand"/>
    <property type="evidence" value="ECO:0007669"/>
    <property type="project" value="TreeGrafter"/>
</dbReference>
<evidence type="ECO:0000256" key="17">
    <source>
        <dbReference type="SAM" id="Phobius"/>
    </source>
</evidence>
<dbReference type="InterPro" id="IPR001368">
    <property type="entry name" value="TNFR/NGFR_Cys_rich_reg"/>
</dbReference>
<feature type="disulfide bond" evidence="16">
    <location>
        <begin position="72"/>
        <end position="87"/>
    </location>
</feature>
<evidence type="ECO:0000256" key="4">
    <source>
        <dbReference type="ARBA" id="ARBA00022475"/>
    </source>
</evidence>
<evidence type="ECO:0000313" key="22">
    <source>
        <dbReference type="Proteomes" id="UP000007635"/>
    </source>
</evidence>
<evidence type="ECO:0000256" key="11">
    <source>
        <dbReference type="ARBA" id="ARBA00023180"/>
    </source>
</evidence>
<dbReference type="PRINTS" id="PR01680">
    <property type="entry name" value="TNFACTORR6"/>
</dbReference>
<dbReference type="Gene3D" id="2.10.50.10">
    <property type="entry name" value="Tumor Necrosis Factor Receptor, subunit A, domain 2"/>
    <property type="match status" value="2"/>
</dbReference>
<dbReference type="SUPFAM" id="SSF57586">
    <property type="entry name" value="TNF receptor-like"/>
    <property type="match status" value="2"/>
</dbReference>
<evidence type="ECO:0000256" key="6">
    <source>
        <dbReference type="ARBA" id="ARBA00022729"/>
    </source>
</evidence>
<dbReference type="SMART" id="SM00208">
    <property type="entry name" value="TNFR"/>
    <property type="match status" value="3"/>
</dbReference>
<reference evidence="21 22" key="1">
    <citation type="journal article" date="2021" name="G3 (Bethesda)">
        <title>Improved contiguity of the threespine stickleback genome using long-read sequencing.</title>
        <authorList>
            <person name="Nath S."/>
            <person name="Shaw D.E."/>
            <person name="White M.A."/>
        </authorList>
    </citation>
    <scope>NUCLEOTIDE SEQUENCE [LARGE SCALE GENOMIC DNA]</scope>
    <source>
        <strain evidence="21 22">Lake Benthic</strain>
    </source>
</reference>
<dbReference type="Pfam" id="PF00020">
    <property type="entry name" value="TNFR_c6"/>
    <property type="match status" value="1"/>
</dbReference>
<dbReference type="RefSeq" id="XP_040034416.1">
    <property type="nucleotide sequence ID" value="XM_040178482.1"/>
</dbReference>
<dbReference type="InterPro" id="IPR000488">
    <property type="entry name" value="Death_dom"/>
</dbReference>
<evidence type="ECO:0000256" key="15">
    <source>
        <dbReference type="ARBA" id="ARBA00032502"/>
    </source>
</evidence>
<evidence type="ECO:0000256" key="8">
    <source>
        <dbReference type="ARBA" id="ARBA00022860"/>
    </source>
</evidence>
<reference evidence="21" key="2">
    <citation type="submission" date="2025-08" db="UniProtKB">
        <authorList>
            <consortium name="Ensembl"/>
        </authorList>
    </citation>
    <scope>IDENTIFICATION</scope>
</reference>
<dbReference type="PROSITE" id="PS50017">
    <property type="entry name" value="DEATH_DOMAIN"/>
    <property type="match status" value="1"/>
</dbReference>
<keyword evidence="17" id="KW-0812">Transmembrane</keyword>
<keyword evidence="6 18" id="KW-0732">Signal</keyword>
<evidence type="ECO:0000259" key="19">
    <source>
        <dbReference type="PROSITE" id="PS50017"/>
    </source>
</evidence>
<keyword evidence="11" id="KW-0325">Glycoprotein</keyword>
<feature type="transmembrane region" description="Helical" evidence="17">
    <location>
        <begin position="165"/>
        <end position="186"/>
    </location>
</feature>
<dbReference type="GO" id="GO:0031265">
    <property type="term" value="C:CD95 death-inducing signaling complex"/>
    <property type="evidence" value="ECO:0007669"/>
    <property type="project" value="TreeGrafter"/>
</dbReference>
<dbReference type="GO" id="GO:0045121">
    <property type="term" value="C:membrane raft"/>
    <property type="evidence" value="ECO:0007669"/>
    <property type="project" value="UniProtKB-SubCell"/>
</dbReference>
<dbReference type="GO" id="GO:0005031">
    <property type="term" value="F:tumor necrosis factor receptor activity"/>
    <property type="evidence" value="ECO:0007669"/>
    <property type="project" value="TreeGrafter"/>
</dbReference>
<reference evidence="21" key="3">
    <citation type="submission" date="2025-09" db="UniProtKB">
        <authorList>
            <consortium name="Ensembl"/>
        </authorList>
    </citation>
    <scope>IDENTIFICATION</scope>
</reference>